<keyword evidence="2" id="KW-1185">Reference proteome</keyword>
<reference evidence="1 2" key="1">
    <citation type="submission" date="2020-01" db="EMBL/GenBank/DDBJ databases">
        <title>Genome sequencing of strain KACC 21507.</title>
        <authorList>
            <person name="Heo J."/>
            <person name="Kim S.-J."/>
            <person name="Kim J.-S."/>
            <person name="Hong S.-B."/>
            <person name="Kwon S.-W."/>
        </authorList>
    </citation>
    <scope>NUCLEOTIDE SEQUENCE [LARGE SCALE GENOMIC DNA]</scope>
    <source>
        <strain evidence="1 2">KACC 21507</strain>
    </source>
</reference>
<evidence type="ECO:0000313" key="2">
    <source>
        <dbReference type="Proteomes" id="UP000463975"/>
    </source>
</evidence>
<sequence length="146" mass="16283">MSITLDPNSLPSLDIIGLSQSGQIVRAERHTQEDGIPSFIIRQDWDALKTREGHEQPAYSDEALLIALEKISAHFLQEAAKTFITLGGHESEKRPPAIFEIESDLFLNQKKVFLLLVRDKAYPVICALIGSSSAILQSLKENQKKN</sequence>
<dbReference type="EMBL" id="CP047652">
    <property type="protein sequence ID" value="QHI95252.1"/>
    <property type="molecule type" value="Genomic_DNA"/>
</dbReference>
<name>A0A6P1NHX2_9PROT</name>
<dbReference type="KEGG" id="bomb:GT348_02255"/>
<proteinExistence type="predicted"/>
<dbReference type="RefSeq" id="WP_160618330.1">
    <property type="nucleotide sequence ID" value="NZ_CP047652.1"/>
</dbReference>
<organism evidence="1 2">
    <name type="scientific">Aristophania vespae</name>
    <dbReference type="NCBI Taxonomy" id="2697033"/>
    <lineage>
        <taxon>Bacteria</taxon>
        <taxon>Pseudomonadati</taxon>
        <taxon>Pseudomonadota</taxon>
        <taxon>Alphaproteobacteria</taxon>
        <taxon>Acetobacterales</taxon>
        <taxon>Acetobacteraceae</taxon>
        <taxon>Aristophania</taxon>
    </lineage>
</organism>
<gene>
    <name evidence="1" type="ORF">GT348_02255</name>
</gene>
<dbReference type="Proteomes" id="UP000463975">
    <property type="component" value="Chromosome"/>
</dbReference>
<protein>
    <submittedName>
        <fullName evidence="1">Uncharacterized protein</fullName>
    </submittedName>
</protein>
<evidence type="ECO:0000313" key="1">
    <source>
        <dbReference type="EMBL" id="QHI95252.1"/>
    </source>
</evidence>
<dbReference type="AlphaFoldDB" id="A0A6P1NHX2"/>
<accession>A0A6P1NHX2</accession>